<dbReference type="InterPro" id="IPR035647">
    <property type="entry name" value="EFG_III/V"/>
</dbReference>
<gene>
    <name evidence="2" type="ORF">AB1Y20_005499</name>
</gene>
<keyword evidence="3" id="KW-1185">Reference proteome</keyword>
<dbReference type="EMBL" id="JBGBPQ010000013">
    <property type="protein sequence ID" value="KAL1512237.1"/>
    <property type="molecule type" value="Genomic_DNA"/>
</dbReference>
<sequence length="2855" mass="311242">MSKFDPAQHFEKEFQKIKADMNKPSQHASIQPRLVGLLDRYKLKLRPAVHSQRLLEAGKMLLQLGEFAAALRDCFDPVIKRTADEEELGLHGVDALQLRVCAEFGSVEASFTSLMRRDVSVTHSESAETMRALFGRARDAVTSCLKFEKLYWVVFNGTRLIYKMASTLMRPERAVDAIEPLAWCALCMEGMVPLLSLDFLPCRVQLYSALCHCYEAAGMLGAAQKAVLHAKEHLESLQKLDKHDPVPPSPEMRAIYSVAERKYAALATKYAWLLSASEPVATPAAPPSTGKPSKGGKGQPKFEETKPESTATTTVRGVELSSFGTTLEEQLSALLEAMHDYSSTAHPLAHAKPKEDRASLLHDLVHGAFSLAKPSVEAFNTAIAADRTLKDAVAAAEAATAERNQKISEAVVEDEATGGEEDAANEAVESTETVDAVEAALAEEKSARENAAGAQAAADEAGKALPMRLHLELLKACHRFEAWEQVDALLPSARVRTEKALQAVLVDRGAETIEVTVGFGTKPIFRLQESAVAETTIFTESGAHGEAVDIDPESEAVAVMHTETALLESEREIMQAQQAQDSAAELAAMRELAARLDKLKLPPFSRAVTQALPDGLADAAITLWKFVQPILLTNDSLHARQLSPAVSQAAFAAGSSAVVSHRARLSLTITPKTKDDKAKLEGALNTLASDTRSGVRYTMHANGQATIHGSGELALELICDRIRSEFNAASGKVPFVQPSNDAMPKRHFEGAEPSVLTELLLVAHFTLERLNYFDAQLRAVLALCLLQLMQQQRGNLMQSVAIARAAVEAVENARSEQVVRLAEKGICGEPSVSASSVLQHLPDAAPYSSPSDALQQGLACLHAELTIHLIRYELRLGFHRAQRQAVKDHEALRQKQLKRRQQQHIYGVKSRADEARERLEDETGPNLPTIAHAAEEKLQTEFQYDPYSRALLFLEMIEYRTDATEREQLLTQAVELLRSAEAQELDMLRACSANPPPPPKSAQMADRFQPPAPQLLYRTASSICLRPRTFTQIRGPKVAKYAVYGKHSGAGGDVSLNNTDLPGTGEKREVGGGTDQYDQFKGCFTITGLPRGQTFVFAVAAFDALGNILNNAVGRTSPGITTGLPLPRLFCWASLAQQASKFGCIKPARAALAEVERFVMEHGDVPAHRFKLRQQAVANLSSVELRATAKVLLLAPDLRLSVKRAARHQEQFELPRHVHALKLGLQLSMAIADHKLASCAVQQLYNALTPFLRITHRPIVLLHPLSLCHESLRAIPVQELRTIRRAPQLLACVAFEALSLCIEWKLYALATHFGGTDIHSFVAALKPEEQKEAESRPVTKSQLQADADADKLVAQVFTEHVASIAEINPNLAEAGEGGPDRCISVFSALRESEVAAWSALTSEDVAGRPREFEMTVRVCSIMLQRKPSASTAIEIREKLVTAYERAKLSSALLSVADCKGELTEGEPPNEAEDGAEPTEEHIARAAAAVVITFLLRAMMKRLKNRRAARTAMAAQGMWRAYAKIILAQCDALSPPEAESNASDHETESAIDANKEAGSSVLAQYARAVTLAMRADCPVLGMQACAELHNFFTTLPIAAPVVAVFGGFQPMKRQVNDNADPPPELQMAFWMPFFRTSEALVNLLGELRDGAPFGGKDSLSLAIAGVTSLGAGHGEGEDIDNDAASVSTLVRGPKRWFDLRPSDGDLPSLDVKQISEHVLFSLRLLQMGRQWRRQAELALSFDDVTEAEYCSKILPFLEQAQQKLLATKWHDGEALQAVQQRVSTLARDKSKCRESVESWERALHDLMPDDGPASELVVGSGAAENLRPMIDSLRECCSLCRSKREMDLLVRTQQALGFVQVTAGFVEAAAETFVVTIDAIFGKLDVCGAWRDLFSVDAEPISSVLSPRALGTAITTLGMLVLHTTQAKLEARLQFAEFGAALVEALLTPIWPHKDLIEFAGQRLKELPSPHETFESSDFSRYRLLDGLQAIASALLQYDMPLQALPPLVLLKHLATDRCRDVEQAIMADALNIWALSEIGQLDYACQLLAAAHYGMDLPRSATEVRLILPETGNDTPIARALRAPSYSVDAPFDSKLNEPSMKWLMSVEMSEHQQKAHQQHKQKVANHQPRKVLQRPVRKALQRLVRKAPQRLARKALHRLARKALHRLAQKALRRLARKALRRLARKAVELDKSECAIYLRSETALLQADLARRRGLLSAAVEAVAQALSDSHQLRGPTTQAASTLPALRPSPLLWLRLRSTLIADVVQQGQHEVAEDQLQIGMTEAQAAKDKRKFRGLVILRLKLLLKRGDTVAAADGLKLWLKDAEQSIATGRLNVLGAEACMLYASALSALGAAAGTIPGDAGSSKVAALYKQADELLTSEAAMLGLFSRNRLPSLVEENAEGNKQPPNMYLRPLQLLADVKLELANAARLANQKESAEISETADEETEMLVTANKLLNHTQYPRLSLVSRTRAELGRRLRLRAFASREGVATWGGRSTLTSVMDAAATAENTVASSEFQECASALKSAYSLASSNDLVDPELQAAIAVELCLLYGAQLVQGAEMHHLGLCVSFMRAAAAAGKCRRTLLETLPALPSAPIDGGAILPSPLAVAIAEASSMSVQRDATQTGNDPVDSRQVLALYPALLRQRELPQPDADVLERMLIITQVFLRKGVKAFSDAIDSIPLEPSISVDAGLVCLQWHEPLAALASTRRDASRDAMITLLYAVHSPAEGAEDGFLVGQATFLRAHVLEVKSTLAASMRGASSTDTVTSGLTKSLRAIRKLFGKPEIPEKRLEDGDDEREAIEVQALGQEALDHLNTLFDPVIGGEVIYAPLASWLIPVFESPVLEMN</sequence>
<dbReference type="GO" id="GO:0060271">
    <property type="term" value="P:cilium assembly"/>
    <property type="evidence" value="ECO:0007669"/>
    <property type="project" value="TreeGrafter"/>
</dbReference>
<dbReference type="Gene3D" id="3.30.70.870">
    <property type="entry name" value="Elongation Factor G (Translational Gtpase), domain 3"/>
    <property type="match status" value="1"/>
</dbReference>
<comment type="caution">
    <text evidence="2">The sequence shown here is derived from an EMBL/GenBank/DDBJ whole genome shotgun (WGS) entry which is preliminary data.</text>
</comment>
<dbReference type="Proteomes" id="UP001515480">
    <property type="component" value="Unassembled WGS sequence"/>
</dbReference>
<organism evidence="2 3">
    <name type="scientific">Prymnesium parvum</name>
    <name type="common">Toxic golden alga</name>
    <dbReference type="NCBI Taxonomy" id="97485"/>
    <lineage>
        <taxon>Eukaryota</taxon>
        <taxon>Haptista</taxon>
        <taxon>Haptophyta</taxon>
        <taxon>Prymnesiophyceae</taxon>
        <taxon>Prymnesiales</taxon>
        <taxon>Prymnesiaceae</taxon>
        <taxon>Prymnesium</taxon>
    </lineage>
</organism>
<dbReference type="PANTHER" id="PTHR33487:SF1">
    <property type="entry name" value="CILIA- AND FLAGELLA-ASSOCIATED PROTEIN 54"/>
    <property type="match status" value="1"/>
</dbReference>
<accession>A0AB34J4I1</accession>
<dbReference type="InterPro" id="IPR027912">
    <property type="entry name" value="CFAP54"/>
</dbReference>
<name>A0AB34J4I1_PRYPA</name>
<evidence type="ECO:0000313" key="2">
    <source>
        <dbReference type="EMBL" id="KAL1512237.1"/>
    </source>
</evidence>
<protein>
    <submittedName>
        <fullName evidence="2">Uncharacterized protein</fullName>
    </submittedName>
</protein>
<dbReference type="Pfam" id="PF14858">
    <property type="entry name" value="CFAP54_N"/>
    <property type="match status" value="1"/>
</dbReference>
<evidence type="ECO:0000256" key="1">
    <source>
        <dbReference type="SAM" id="MobiDB-lite"/>
    </source>
</evidence>
<proteinExistence type="predicted"/>
<feature type="region of interest" description="Disordered" evidence="1">
    <location>
        <begin position="281"/>
        <end position="314"/>
    </location>
</feature>
<dbReference type="SUPFAM" id="SSF54980">
    <property type="entry name" value="EF-G C-terminal domain-like"/>
    <property type="match status" value="1"/>
</dbReference>
<reference evidence="2 3" key="1">
    <citation type="journal article" date="2024" name="Science">
        <title>Giant polyketide synthase enzymes in the biosynthesis of giant marine polyether toxins.</title>
        <authorList>
            <person name="Fallon T.R."/>
            <person name="Shende V.V."/>
            <person name="Wierzbicki I.H."/>
            <person name="Pendleton A.L."/>
            <person name="Watervoot N.F."/>
            <person name="Auber R.P."/>
            <person name="Gonzalez D.J."/>
            <person name="Wisecaver J.H."/>
            <person name="Moore B.S."/>
        </authorList>
    </citation>
    <scope>NUCLEOTIDE SEQUENCE [LARGE SCALE GENOMIC DNA]</scope>
    <source>
        <strain evidence="2 3">12B1</strain>
    </source>
</reference>
<evidence type="ECO:0000313" key="3">
    <source>
        <dbReference type="Proteomes" id="UP001515480"/>
    </source>
</evidence>
<dbReference type="PANTHER" id="PTHR33487">
    <property type="entry name" value="CILIA- AND FLAGELLA-ASSOCIATED PROTEIN 54"/>
    <property type="match status" value="1"/>
</dbReference>